<dbReference type="KEGG" id="gtt:GUITHDRAFT_143877"/>
<gene>
    <name evidence="1" type="ORF">GUITHDRAFT_143877</name>
</gene>
<dbReference type="CDD" id="cd00130">
    <property type="entry name" value="PAS"/>
    <property type="match status" value="1"/>
</dbReference>
<dbReference type="HOGENOM" id="CLU_654619_0_0_1"/>
<dbReference type="InterPro" id="IPR000014">
    <property type="entry name" value="PAS"/>
</dbReference>
<dbReference type="RefSeq" id="XP_005825841.1">
    <property type="nucleotide sequence ID" value="XM_005825784.1"/>
</dbReference>
<accession>L1IRH2</accession>
<dbReference type="GeneID" id="17295700"/>
<evidence type="ECO:0000313" key="3">
    <source>
        <dbReference type="Proteomes" id="UP000011087"/>
    </source>
</evidence>
<evidence type="ECO:0000313" key="1">
    <source>
        <dbReference type="EMBL" id="EKX38861.1"/>
    </source>
</evidence>
<reference evidence="2" key="3">
    <citation type="submission" date="2015-06" db="UniProtKB">
        <authorList>
            <consortium name="EnsemblProtists"/>
        </authorList>
    </citation>
    <scope>IDENTIFICATION</scope>
</reference>
<proteinExistence type="predicted"/>
<dbReference type="PaxDb" id="55529-EKX38861"/>
<keyword evidence="3" id="KW-1185">Reference proteome</keyword>
<evidence type="ECO:0000313" key="2">
    <source>
        <dbReference type="EnsemblProtists" id="EKX38861"/>
    </source>
</evidence>
<reference evidence="1 3" key="1">
    <citation type="journal article" date="2012" name="Nature">
        <title>Algal genomes reveal evolutionary mosaicism and the fate of nucleomorphs.</title>
        <authorList>
            <consortium name="DOE Joint Genome Institute"/>
            <person name="Curtis B.A."/>
            <person name="Tanifuji G."/>
            <person name="Burki F."/>
            <person name="Gruber A."/>
            <person name="Irimia M."/>
            <person name="Maruyama S."/>
            <person name="Arias M.C."/>
            <person name="Ball S.G."/>
            <person name="Gile G.H."/>
            <person name="Hirakawa Y."/>
            <person name="Hopkins J.F."/>
            <person name="Kuo A."/>
            <person name="Rensing S.A."/>
            <person name="Schmutz J."/>
            <person name="Symeonidi A."/>
            <person name="Elias M."/>
            <person name="Eveleigh R.J."/>
            <person name="Herman E.K."/>
            <person name="Klute M.J."/>
            <person name="Nakayama T."/>
            <person name="Obornik M."/>
            <person name="Reyes-Prieto A."/>
            <person name="Armbrust E.V."/>
            <person name="Aves S.J."/>
            <person name="Beiko R.G."/>
            <person name="Coutinho P."/>
            <person name="Dacks J.B."/>
            <person name="Durnford D.G."/>
            <person name="Fast N.M."/>
            <person name="Green B.R."/>
            <person name="Grisdale C.J."/>
            <person name="Hempel F."/>
            <person name="Henrissat B."/>
            <person name="Hoppner M.P."/>
            <person name="Ishida K."/>
            <person name="Kim E."/>
            <person name="Koreny L."/>
            <person name="Kroth P.G."/>
            <person name="Liu Y."/>
            <person name="Malik S.B."/>
            <person name="Maier U.G."/>
            <person name="McRose D."/>
            <person name="Mock T."/>
            <person name="Neilson J.A."/>
            <person name="Onodera N.T."/>
            <person name="Poole A.M."/>
            <person name="Pritham E.J."/>
            <person name="Richards T.A."/>
            <person name="Rocap G."/>
            <person name="Roy S.W."/>
            <person name="Sarai C."/>
            <person name="Schaack S."/>
            <person name="Shirato S."/>
            <person name="Slamovits C.H."/>
            <person name="Spencer D.F."/>
            <person name="Suzuki S."/>
            <person name="Worden A.Z."/>
            <person name="Zauner S."/>
            <person name="Barry K."/>
            <person name="Bell C."/>
            <person name="Bharti A.K."/>
            <person name="Crow J.A."/>
            <person name="Grimwood J."/>
            <person name="Kramer R."/>
            <person name="Lindquist E."/>
            <person name="Lucas S."/>
            <person name="Salamov A."/>
            <person name="McFadden G.I."/>
            <person name="Lane C.E."/>
            <person name="Keeling P.J."/>
            <person name="Gray M.W."/>
            <person name="Grigoriev I.V."/>
            <person name="Archibald J.M."/>
        </authorList>
    </citation>
    <scope>NUCLEOTIDE SEQUENCE</scope>
    <source>
        <strain evidence="1 3">CCMP2712</strain>
    </source>
</reference>
<dbReference type="EnsemblProtists" id="EKX38861">
    <property type="protein sequence ID" value="EKX38861"/>
    <property type="gene ID" value="GUITHDRAFT_143877"/>
</dbReference>
<sequence length="493" mass="56278">MEEIFWKHTLAIEKDSLKRKRVVHAPSAGVEDQSLKRYFSMSSAARRHTKRVSKQGERARTHALHTQLDEMVPLRRAPEGGKLQSKRTVSQLLEDTVAHVRNERMRGSTSERKEVKEDVMEEEEVVVEEEGQLLSGDMLLQGMLSSRSCNFMVLNLDTLKILSASRSASDLFQAFTLCPLLGMNILFMVHHRDVAVVQEYLQSFQGDRERGAIEASVLTFQGSAGIAYVTFKMLITKAVDSERRFLFLELHREETVRVHKPDTMQMMSIDLQDWTSFDFQRFAGVFRFDDFLSQGSPWDLDEQTSELIGRNTKNPSLWSHMSSSFMRNQQVGALIRRISSEVGLQIARLVKMMLQFHCAVEVDEHGTPFFVTYVRMKLPSYLGSFKLDWFELLRIDLNGTPKKVPGSANLQTATFIHQKARKGTLAFSQFLFYEEGGGLKCYQTKLLELDSETMQICYSGDCPAKFRNVLVKVEDLDPRVYPSMQPVAGGEGR</sequence>
<name>L1IRH2_GUITC</name>
<organism evidence="1">
    <name type="scientific">Guillardia theta (strain CCMP2712)</name>
    <name type="common">Cryptophyte</name>
    <dbReference type="NCBI Taxonomy" id="905079"/>
    <lineage>
        <taxon>Eukaryota</taxon>
        <taxon>Cryptophyceae</taxon>
        <taxon>Pyrenomonadales</taxon>
        <taxon>Geminigeraceae</taxon>
        <taxon>Guillardia</taxon>
    </lineage>
</organism>
<protein>
    <submittedName>
        <fullName evidence="1 2">Uncharacterized protein</fullName>
    </submittedName>
</protein>
<dbReference type="EMBL" id="JH993044">
    <property type="protein sequence ID" value="EKX38861.1"/>
    <property type="molecule type" value="Genomic_DNA"/>
</dbReference>
<reference evidence="3" key="2">
    <citation type="submission" date="2012-11" db="EMBL/GenBank/DDBJ databases">
        <authorList>
            <person name="Kuo A."/>
            <person name="Curtis B.A."/>
            <person name="Tanifuji G."/>
            <person name="Burki F."/>
            <person name="Gruber A."/>
            <person name="Irimia M."/>
            <person name="Maruyama S."/>
            <person name="Arias M.C."/>
            <person name="Ball S.G."/>
            <person name="Gile G.H."/>
            <person name="Hirakawa Y."/>
            <person name="Hopkins J.F."/>
            <person name="Rensing S.A."/>
            <person name="Schmutz J."/>
            <person name="Symeonidi A."/>
            <person name="Elias M."/>
            <person name="Eveleigh R.J."/>
            <person name="Herman E.K."/>
            <person name="Klute M.J."/>
            <person name="Nakayama T."/>
            <person name="Obornik M."/>
            <person name="Reyes-Prieto A."/>
            <person name="Armbrust E.V."/>
            <person name="Aves S.J."/>
            <person name="Beiko R.G."/>
            <person name="Coutinho P."/>
            <person name="Dacks J.B."/>
            <person name="Durnford D.G."/>
            <person name="Fast N.M."/>
            <person name="Green B.R."/>
            <person name="Grisdale C."/>
            <person name="Hempe F."/>
            <person name="Henrissat B."/>
            <person name="Hoppner M.P."/>
            <person name="Ishida K.-I."/>
            <person name="Kim E."/>
            <person name="Koreny L."/>
            <person name="Kroth P.G."/>
            <person name="Liu Y."/>
            <person name="Malik S.-B."/>
            <person name="Maier U.G."/>
            <person name="McRose D."/>
            <person name="Mock T."/>
            <person name="Neilson J.A."/>
            <person name="Onodera N.T."/>
            <person name="Poole A.M."/>
            <person name="Pritham E.J."/>
            <person name="Richards T.A."/>
            <person name="Rocap G."/>
            <person name="Roy S.W."/>
            <person name="Sarai C."/>
            <person name="Schaack S."/>
            <person name="Shirato S."/>
            <person name="Slamovits C.H."/>
            <person name="Spencer D.F."/>
            <person name="Suzuki S."/>
            <person name="Worden A.Z."/>
            <person name="Zauner S."/>
            <person name="Barry K."/>
            <person name="Bell C."/>
            <person name="Bharti A.K."/>
            <person name="Crow J.A."/>
            <person name="Grimwood J."/>
            <person name="Kramer R."/>
            <person name="Lindquist E."/>
            <person name="Lucas S."/>
            <person name="Salamov A."/>
            <person name="McFadden G.I."/>
            <person name="Lane C.E."/>
            <person name="Keeling P.J."/>
            <person name="Gray M.W."/>
            <person name="Grigoriev I.V."/>
            <person name="Archibald J.M."/>
        </authorList>
    </citation>
    <scope>NUCLEOTIDE SEQUENCE</scope>
    <source>
        <strain evidence="3">CCMP2712</strain>
    </source>
</reference>
<dbReference type="Proteomes" id="UP000011087">
    <property type="component" value="Unassembled WGS sequence"/>
</dbReference>
<dbReference type="AlphaFoldDB" id="L1IRH2"/>